<feature type="transmembrane region" description="Helical" evidence="1">
    <location>
        <begin position="126"/>
        <end position="142"/>
    </location>
</feature>
<dbReference type="PANTHER" id="PTHR43185:SF1">
    <property type="entry name" value="FE(2+) TRANSPORTER FEOB"/>
    <property type="match status" value="1"/>
</dbReference>
<feature type="transmembrane region" description="Helical" evidence="1">
    <location>
        <begin position="25"/>
        <end position="46"/>
    </location>
</feature>
<name>X1J058_9ZZZZ</name>
<dbReference type="EMBL" id="BARU01030149">
    <property type="protein sequence ID" value="GAH74885.1"/>
    <property type="molecule type" value="Genomic_DNA"/>
</dbReference>
<proteinExistence type="predicted"/>
<dbReference type="InterPro" id="IPR050860">
    <property type="entry name" value="FeoB_GTPase"/>
</dbReference>
<dbReference type="GO" id="GO:0015093">
    <property type="term" value="F:ferrous iron transmembrane transporter activity"/>
    <property type="evidence" value="ECO:0007669"/>
    <property type="project" value="TreeGrafter"/>
</dbReference>
<dbReference type="GO" id="GO:0005886">
    <property type="term" value="C:plasma membrane"/>
    <property type="evidence" value="ECO:0007669"/>
    <property type="project" value="TreeGrafter"/>
</dbReference>
<reference evidence="3" key="1">
    <citation type="journal article" date="2014" name="Front. Microbiol.">
        <title>High frequency of phylogenetically diverse reductive dehalogenase-homologous genes in deep subseafloor sedimentary metagenomes.</title>
        <authorList>
            <person name="Kawai M."/>
            <person name="Futagami T."/>
            <person name="Toyoda A."/>
            <person name="Takaki Y."/>
            <person name="Nishi S."/>
            <person name="Hori S."/>
            <person name="Arai W."/>
            <person name="Tsubouchi T."/>
            <person name="Morono Y."/>
            <person name="Uchiyama I."/>
            <person name="Ito T."/>
            <person name="Fujiyama A."/>
            <person name="Inagaki F."/>
            <person name="Takami H."/>
        </authorList>
    </citation>
    <scope>NUCLEOTIDE SEQUENCE</scope>
    <source>
        <strain evidence="3">Expedition CK06-06</strain>
    </source>
</reference>
<comment type="caution">
    <text evidence="3">The sequence shown here is derived from an EMBL/GenBank/DDBJ whole genome shotgun (WGS) entry which is preliminary data.</text>
</comment>
<keyword evidence="1" id="KW-1133">Transmembrane helix</keyword>
<dbReference type="PANTHER" id="PTHR43185">
    <property type="entry name" value="FERROUS IRON TRANSPORT PROTEIN B"/>
    <property type="match status" value="1"/>
</dbReference>
<feature type="domain" description="Nucleoside transporter/FeoB GTPase Gate" evidence="2">
    <location>
        <begin position="31"/>
        <end position="122"/>
    </location>
</feature>
<evidence type="ECO:0000256" key="1">
    <source>
        <dbReference type="SAM" id="Phobius"/>
    </source>
</evidence>
<dbReference type="InterPro" id="IPR011642">
    <property type="entry name" value="Gate_dom"/>
</dbReference>
<accession>X1J058</accession>
<evidence type="ECO:0000259" key="2">
    <source>
        <dbReference type="Pfam" id="PF07670"/>
    </source>
</evidence>
<keyword evidence="1" id="KW-0812">Transmembrane</keyword>
<feature type="transmembrane region" description="Helical" evidence="1">
    <location>
        <begin position="100"/>
        <end position="120"/>
    </location>
</feature>
<keyword evidence="1" id="KW-0472">Membrane</keyword>
<feature type="non-terminal residue" evidence="3">
    <location>
        <position position="1"/>
    </location>
</feature>
<sequence length="176" mass="19271">LYYIFVGDPLAENCFEALGMLTSGLFVVIGVVLPAIVAFYMVLIVLEDSGYLPRLAVLIDTVLHKIGLHGYAIVPSILSLGCNVPACTACRILETKKQRFIMRTILAIFIPCGAQLGIMLKVIPETVGWVILYLLAGYFILGQGQEKATLPGNLPLLREPKPPQEKTTLWEVEATI</sequence>
<dbReference type="AlphaFoldDB" id="X1J058"/>
<organism evidence="3">
    <name type="scientific">marine sediment metagenome</name>
    <dbReference type="NCBI Taxonomy" id="412755"/>
    <lineage>
        <taxon>unclassified sequences</taxon>
        <taxon>metagenomes</taxon>
        <taxon>ecological metagenomes</taxon>
    </lineage>
</organism>
<dbReference type="Pfam" id="PF07670">
    <property type="entry name" value="Gate"/>
    <property type="match status" value="1"/>
</dbReference>
<evidence type="ECO:0000313" key="3">
    <source>
        <dbReference type="EMBL" id="GAH74885.1"/>
    </source>
</evidence>
<protein>
    <recommendedName>
        <fullName evidence="2">Nucleoside transporter/FeoB GTPase Gate domain-containing protein</fullName>
    </recommendedName>
</protein>
<gene>
    <name evidence="3" type="ORF">S03H2_47889</name>
</gene>